<reference evidence="3" key="1">
    <citation type="journal article" date="2019" name="Int. J. Syst. Evol. Microbiol.">
        <title>The Global Catalogue of Microorganisms (GCM) 10K type strain sequencing project: providing services to taxonomists for standard genome sequencing and annotation.</title>
        <authorList>
            <consortium name="The Broad Institute Genomics Platform"/>
            <consortium name="The Broad Institute Genome Sequencing Center for Infectious Disease"/>
            <person name="Wu L."/>
            <person name="Ma J."/>
        </authorList>
    </citation>
    <scope>NUCLEOTIDE SEQUENCE [LARGE SCALE GENOMIC DNA]</scope>
    <source>
        <strain evidence="3">JCM 3338</strain>
    </source>
</reference>
<dbReference type="Proteomes" id="UP001597402">
    <property type="component" value="Unassembled WGS sequence"/>
</dbReference>
<evidence type="ECO:0000256" key="1">
    <source>
        <dbReference type="SAM" id="MobiDB-lite"/>
    </source>
</evidence>
<protein>
    <submittedName>
        <fullName evidence="2">DUF2877 domain-containing protein</fullName>
    </submittedName>
</protein>
<feature type="compositionally biased region" description="Polar residues" evidence="1">
    <location>
        <begin position="1"/>
        <end position="12"/>
    </location>
</feature>
<name>A0ABW4XC04_9ACTN</name>
<feature type="region of interest" description="Disordered" evidence="1">
    <location>
        <begin position="1"/>
        <end position="28"/>
    </location>
</feature>
<organism evidence="2 3">
    <name type="scientific">Blastococcus deserti</name>
    <dbReference type="NCBI Taxonomy" id="2259033"/>
    <lineage>
        <taxon>Bacteria</taxon>
        <taxon>Bacillati</taxon>
        <taxon>Actinomycetota</taxon>
        <taxon>Actinomycetes</taxon>
        <taxon>Geodermatophilales</taxon>
        <taxon>Geodermatophilaceae</taxon>
        <taxon>Blastococcus</taxon>
    </lineage>
</organism>
<sequence length="334" mass="34023">MRTIDETTASGSRHTDASQRGRAARAGLPTIPLPRESAQATARTARPARAVRAVPAAASTGVAELLRGPVRPARVLMSLPAAVYVHVPHDRGGDVVAVLTSDAARLPLGCVLFRPSNGRPLVALPAGAPAEVGGGRIVVGDLAVSAAAWWNPRPKLPSLRPALLPEGVRQLRNALYGEGVPHSAFTLPGLPVGPGGPLAALRGAVRRADLDAALRTATRLIGLGPGLTPAGDDVMAGTIAGLVLLGHPSAERFAAGVYALAAGRTTELSRALLRHAACGRVSAEYAAVLHALVGERPLAPAVAGLLSTGATSGRAMALGLCTAIDLVDRTTRPR</sequence>
<keyword evidence="3" id="KW-1185">Reference proteome</keyword>
<comment type="caution">
    <text evidence="2">The sequence shown here is derived from an EMBL/GenBank/DDBJ whole genome shotgun (WGS) entry which is preliminary data.</text>
</comment>
<dbReference type="EMBL" id="JBHUHP010000010">
    <property type="protein sequence ID" value="MFD2092409.1"/>
    <property type="molecule type" value="Genomic_DNA"/>
</dbReference>
<evidence type="ECO:0000313" key="2">
    <source>
        <dbReference type="EMBL" id="MFD2092409.1"/>
    </source>
</evidence>
<dbReference type="Pfam" id="PF11392">
    <property type="entry name" value="AllH"/>
    <property type="match status" value="1"/>
</dbReference>
<proteinExistence type="predicted"/>
<accession>A0ABW4XC04</accession>
<gene>
    <name evidence="2" type="ORF">ACFSHS_12600</name>
</gene>
<evidence type="ECO:0000313" key="3">
    <source>
        <dbReference type="Proteomes" id="UP001597402"/>
    </source>
</evidence>
<dbReference type="InterPro" id="IPR021530">
    <property type="entry name" value="AllH-like"/>
</dbReference>
<dbReference type="RefSeq" id="WP_376876236.1">
    <property type="nucleotide sequence ID" value="NZ_JBHUHP010000010.1"/>
</dbReference>